<keyword evidence="4" id="KW-0804">Transcription</keyword>
<dbReference type="Pfam" id="PF00126">
    <property type="entry name" value="HTH_1"/>
    <property type="match status" value="1"/>
</dbReference>
<keyword evidence="2" id="KW-0805">Transcription regulation</keyword>
<gene>
    <name evidence="6" type="ORF">GCM10008938_16710</name>
</gene>
<evidence type="ECO:0000256" key="2">
    <source>
        <dbReference type="ARBA" id="ARBA00023015"/>
    </source>
</evidence>
<feature type="domain" description="HTH lysR-type" evidence="5">
    <location>
        <begin position="8"/>
        <end position="65"/>
    </location>
</feature>
<dbReference type="EMBL" id="BMOD01000004">
    <property type="protein sequence ID" value="GGJ31215.1"/>
    <property type="molecule type" value="Genomic_DNA"/>
</dbReference>
<dbReference type="InterPro" id="IPR036388">
    <property type="entry name" value="WH-like_DNA-bd_sf"/>
</dbReference>
<dbReference type="Gene3D" id="1.10.10.10">
    <property type="entry name" value="Winged helix-like DNA-binding domain superfamily/Winged helix DNA-binding domain"/>
    <property type="match status" value="1"/>
</dbReference>
<dbReference type="InterPro" id="IPR036390">
    <property type="entry name" value="WH_DNA-bd_sf"/>
</dbReference>
<dbReference type="PROSITE" id="PS50931">
    <property type="entry name" value="HTH_LYSR"/>
    <property type="match status" value="1"/>
</dbReference>
<evidence type="ECO:0000256" key="4">
    <source>
        <dbReference type="ARBA" id="ARBA00023163"/>
    </source>
</evidence>
<dbReference type="InterPro" id="IPR000847">
    <property type="entry name" value="LysR_HTH_N"/>
</dbReference>
<keyword evidence="3" id="KW-0238">DNA-binding</keyword>
<evidence type="ECO:0000256" key="3">
    <source>
        <dbReference type="ARBA" id="ARBA00023125"/>
    </source>
</evidence>
<evidence type="ECO:0000259" key="5">
    <source>
        <dbReference type="PROSITE" id="PS50931"/>
    </source>
</evidence>
<dbReference type="InterPro" id="IPR005119">
    <property type="entry name" value="LysR_subst-bd"/>
</dbReference>
<organism evidence="6 7">
    <name type="scientific">Deinococcus roseus</name>
    <dbReference type="NCBI Taxonomy" id="392414"/>
    <lineage>
        <taxon>Bacteria</taxon>
        <taxon>Thermotogati</taxon>
        <taxon>Deinococcota</taxon>
        <taxon>Deinococci</taxon>
        <taxon>Deinococcales</taxon>
        <taxon>Deinococcaceae</taxon>
        <taxon>Deinococcus</taxon>
    </lineage>
</organism>
<proteinExistence type="inferred from homology"/>
<keyword evidence="7" id="KW-1185">Reference proteome</keyword>
<dbReference type="Proteomes" id="UP000632222">
    <property type="component" value="Unassembled WGS sequence"/>
</dbReference>
<sequence>MPRKHVHLELDVLRTFVTGVDLGNFGRAAERLSRSPSAISSQLKKLEQQAGTPIFQKSGRGLALTEAGEVLLGQARKLLDLNDETVNRLRGMELQGEVRLGIQEDFAEGILSDVLARFARSHPRIHMQAKVARNRDLKTAVETDDLDLALLWDDGTAPLHMQRLLEVPMVWIGPAAPRTLIWSTEDPLPLAAFEAPCLFRSEGTAHLDAADQPWRMTFTSPSLAGLWAAVSAGLGVTIRTPLGLPDSVQVIRDGSLPELPRIPLALYRVNPAPDASVLRLQEILQEVLQDILQP</sequence>
<dbReference type="PANTHER" id="PTHR30579">
    <property type="entry name" value="TRANSCRIPTIONAL REGULATOR"/>
    <property type="match status" value="1"/>
</dbReference>
<comment type="caution">
    <text evidence="6">The sequence shown here is derived from an EMBL/GenBank/DDBJ whole genome shotgun (WGS) entry which is preliminary data.</text>
</comment>
<evidence type="ECO:0000256" key="1">
    <source>
        <dbReference type="ARBA" id="ARBA00009437"/>
    </source>
</evidence>
<protein>
    <submittedName>
        <fullName evidence="6">LysR family transcriptional regulator</fullName>
    </submittedName>
</protein>
<accession>A0ABQ2D1S9</accession>
<comment type="similarity">
    <text evidence="1">Belongs to the LysR transcriptional regulatory family.</text>
</comment>
<evidence type="ECO:0000313" key="6">
    <source>
        <dbReference type="EMBL" id="GGJ31215.1"/>
    </source>
</evidence>
<dbReference type="Gene3D" id="3.40.190.10">
    <property type="entry name" value="Periplasmic binding protein-like II"/>
    <property type="match status" value="2"/>
</dbReference>
<reference evidence="7" key="1">
    <citation type="journal article" date="2019" name="Int. J. Syst. Evol. Microbiol.">
        <title>The Global Catalogue of Microorganisms (GCM) 10K type strain sequencing project: providing services to taxonomists for standard genome sequencing and annotation.</title>
        <authorList>
            <consortium name="The Broad Institute Genomics Platform"/>
            <consortium name="The Broad Institute Genome Sequencing Center for Infectious Disease"/>
            <person name="Wu L."/>
            <person name="Ma J."/>
        </authorList>
    </citation>
    <scope>NUCLEOTIDE SEQUENCE [LARGE SCALE GENOMIC DNA]</scope>
    <source>
        <strain evidence="7">JCM 14370</strain>
    </source>
</reference>
<dbReference type="Pfam" id="PF03466">
    <property type="entry name" value="LysR_substrate"/>
    <property type="match status" value="1"/>
</dbReference>
<dbReference type="RefSeq" id="WP_189002219.1">
    <property type="nucleotide sequence ID" value="NZ_BMOD01000004.1"/>
</dbReference>
<dbReference type="InterPro" id="IPR050176">
    <property type="entry name" value="LTTR"/>
</dbReference>
<dbReference type="SUPFAM" id="SSF53850">
    <property type="entry name" value="Periplasmic binding protein-like II"/>
    <property type="match status" value="1"/>
</dbReference>
<name>A0ABQ2D1S9_9DEIO</name>
<dbReference type="SUPFAM" id="SSF46785">
    <property type="entry name" value="Winged helix' DNA-binding domain"/>
    <property type="match status" value="1"/>
</dbReference>
<evidence type="ECO:0000313" key="7">
    <source>
        <dbReference type="Proteomes" id="UP000632222"/>
    </source>
</evidence>
<dbReference type="PANTHER" id="PTHR30579:SF7">
    <property type="entry name" value="HTH-TYPE TRANSCRIPTIONAL REGULATOR LRHA-RELATED"/>
    <property type="match status" value="1"/>
</dbReference>